<evidence type="ECO:0000259" key="5">
    <source>
        <dbReference type="PROSITE" id="PS50279"/>
    </source>
</evidence>
<dbReference type="SMART" id="SM00131">
    <property type="entry name" value="KU"/>
    <property type="match status" value="2"/>
</dbReference>
<feature type="chain" id="PRO_5040335237" description="BPTI/Kunitz inhibitor domain-containing protein" evidence="4">
    <location>
        <begin position="21"/>
        <end position="158"/>
    </location>
</feature>
<name>A0A9N9MJE0_9CUCU</name>
<dbReference type="Proteomes" id="UP001152799">
    <property type="component" value="Chromosome 10"/>
</dbReference>
<dbReference type="EMBL" id="OU892286">
    <property type="protein sequence ID" value="CAG9761521.1"/>
    <property type="molecule type" value="Genomic_DNA"/>
</dbReference>
<dbReference type="OrthoDB" id="6775666at2759"/>
<keyword evidence="7" id="KW-1185">Reference proteome</keyword>
<accession>A0A9N9MJE0</accession>
<evidence type="ECO:0000313" key="6">
    <source>
        <dbReference type="EMBL" id="CAG9761521.1"/>
    </source>
</evidence>
<reference evidence="6" key="1">
    <citation type="submission" date="2022-01" db="EMBL/GenBank/DDBJ databases">
        <authorList>
            <person name="King R."/>
        </authorList>
    </citation>
    <scope>NUCLEOTIDE SEQUENCE</scope>
</reference>
<gene>
    <name evidence="6" type="ORF">CEUTPL_LOCUS2223</name>
</gene>
<evidence type="ECO:0000256" key="3">
    <source>
        <dbReference type="ARBA" id="ARBA00023157"/>
    </source>
</evidence>
<sequence>MFLKLGLLVFLSICVYMSEGFTETDCNENHERVSCKYKLNVYTWNNEIKHCVRVSYGGCNRTSNNFAFRPDCDRIARPICTKDYANAINAFSKEACNHEVHLGDPYEIPKCPGYRYAVWTWSSKEQACREAYYWGCNGSANRFISREDCDRIARPICT</sequence>
<feature type="domain" description="BPTI/Kunitz inhibitor" evidence="5">
    <location>
        <begin position="26"/>
        <end position="76"/>
    </location>
</feature>
<keyword evidence="1" id="KW-0646">Protease inhibitor</keyword>
<protein>
    <recommendedName>
        <fullName evidence="5">BPTI/Kunitz inhibitor domain-containing protein</fullName>
    </recommendedName>
</protein>
<evidence type="ECO:0000313" key="7">
    <source>
        <dbReference type="Proteomes" id="UP001152799"/>
    </source>
</evidence>
<dbReference type="PANTHER" id="PTHR10083">
    <property type="entry name" value="KUNITZ-TYPE PROTEASE INHIBITOR-RELATED"/>
    <property type="match status" value="1"/>
</dbReference>
<keyword evidence="3" id="KW-1015">Disulfide bond</keyword>
<evidence type="ECO:0000256" key="4">
    <source>
        <dbReference type="SAM" id="SignalP"/>
    </source>
</evidence>
<dbReference type="PANTHER" id="PTHR10083:SF374">
    <property type="entry name" value="BPTI_KUNITZ INHIBITOR DOMAIN-CONTAINING PROTEIN"/>
    <property type="match status" value="1"/>
</dbReference>
<feature type="domain" description="BPTI/Kunitz inhibitor" evidence="5">
    <location>
        <begin position="96"/>
        <end position="153"/>
    </location>
</feature>
<dbReference type="GO" id="GO:0005615">
    <property type="term" value="C:extracellular space"/>
    <property type="evidence" value="ECO:0007669"/>
    <property type="project" value="TreeGrafter"/>
</dbReference>
<dbReference type="InterPro" id="IPR002223">
    <property type="entry name" value="Kunitz_BPTI"/>
</dbReference>
<evidence type="ECO:0000256" key="1">
    <source>
        <dbReference type="ARBA" id="ARBA00022690"/>
    </source>
</evidence>
<organism evidence="6 7">
    <name type="scientific">Ceutorhynchus assimilis</name>
    <name type="common">cabbage seed weevil</name>
    <dbReference type="NCBI Taxonomy" id="467358"/>
    <lineage>
        <taxon>Eukaryota</taxon>
        <taxon>Metazoa</taxon>
        <taxon>Ecdysozoa</taxon>
        <taxon>Arthropoda</taxon>
        <taxon>Hexapoda</taxon>
        <taxon>Insecta</taxon>
        <taxon>Pterygota</taxon>
        <taxon>Neoptera</taxon>
        <taxon>Endopterygota</taxon>
        <taxon>Coleoptera</taxon>
        <taxon>Polyphaga</taxon>
        <taxon>Cucujiformia</taxon>
        <taxon>Curculionidae</taxon>
        <taxon>Ceutorhynchinae</taxon>
        <taxon>Ceutorhynchus</taxon>
    </lineage>
</organism>
<dbReference type="InterPro" id="IPR036880">
    <property type="entry name" value="Kunitz_BPTI_sf"/>
</dbReference>
<dbReference type="Pfam" id="PF00014">
    <property type="entry name" value="Kunitz_BPTI"/>
    <property type="match status" value="2"/>
</dbReference>
<dbReference type="GO" id="GO:0004867">
    <property type="term" value="F:serine-type endopeptidase inhibitor activity"/>
    <property type="evidence" value="ECO:0007669"/>
    <property type="project" value="UniProtKB-KW"/>
</dbReference>
<keyword evidence="4" id="KW-0732">Signal</keyword>
<dbReference type="AlphaFoldDB" id="A0A9N9MJE0"/>
<evidence type="ECO:0000256" key="2">
    <source>
        <dbReference type="ARBA" id="ARBA00022900"/>
    </source>
</evidence>
<dbReference type="InterPro" id="IPR050098">
    <property type="entry name" value="TFPI/VKTCI-like"/>
</dbReference>
<dbReference type="PROSITE" id="PS50279">
    <property type="entry name" value="BPTI_KUNITZ_2"/>
    <property type="match status" value="2"/>
</dbReference>
<dbReference type="Gene3D" id="4.10.410.10">
    <property type="entry name" value="Pancreatic trypsin inhibitor Kunitz domain"/>
    <property type="match status" value="2"/>
</dbReference>
<proteinExistence type="predicted"/>
<dbReference type="SUPFAM" id="SSF57362">
    <property type="entry name" value="BPTI-like"/>
    <property type="match status" value="2"/>
</dbReference>
<keyword evidence="2" id="KW-0722">Serine protease inhibitor</keyword>
<feature type="signal peptide" evidence="4">
    <location>
        <begin position="1"/>
        <end position="20"/>
    </location>
</feature>